<feature type="non-terminal residue" evidence="2">
    <location>
        <position position="1"/>
    </location>
</feature>
<name>A0A0G4MTU4_VERLO</name>
<feature type="compositionally biased region" description="Basic residues" evidence="1">
    <location>
        <begin position="76"/>
        <end position="85"/>
    </location>
</feature>
<feature type="non-terminal residue" evidence="2">
    <location>
        <position position="96"/>
    </location>
</feature>
<dbReference type="EMBL" id="CVQH01024815">
    <property type="protein sequence ID" value="CRK37602.1"/>
    <property type="molecule type" value="Genomic_DNA"/>
</dbReference>
<feature type="region of interest" description="Disordered" evidence="1">
    <location>
        <begin position="1"/>
        <end position="96"/>
    </location>
</feature>
<feature type="compositionally biased region" description="Low complexity" evidence="1">
    <location>
        <begin position="8"/>
        <end position="26"/>
    </location>
</feature>
<sequence>LQPDLGHAHQLPQPGLLPGRLVVGRRLGPGRRPRAHRHRHRRRRQHPRAGLRQRRLRPQAHAPPHHDHAPLVLRHGAPRRHRHRPDARLPRHGPPA</sequence>
<keyword evidence="3" id="KW-1185">Reference proteome</keyword>
<organism evidence="2 3">
    <name type="scientific">Verticillium longisporum</name>
    <name type="common">Verticillium dahliae var. longisporum</name>
    <dbReference type="NCBI Taxonomy" id="100787"/>
    <lineage>
        <taxon>Eukaryota</taxon>
        <taxon>Fungi</taxon>
        <taxon>Dikarya</taxon>
        <taxon>Ascomycota</taxon>
        <taxon>Pezizomycotina</taxon>
        <taxon>Sordariomycetes</taxon>
        <taxon>Hypocreomycetidae</taxon>
        <taxon>Glomerellales</taxon>
        <taxon>Plectosphaerellaceae</taxon>
        <taxon>Verticillium</taxon>
    </lineage>
</organism>
<proteinExistence type="predicted"/>
<evidence type="ECO:0000256" key="1">
    <source>
        <dbReference type="SAM" id="MobiDB-lite"/>
    </source>
</evidence>
<accession>A0A0G4MTU4</accession>
<dbReference type="Proteomes" id="UP000044602">
    <property type="component" value="Unassembled WGS sequence"/>
</dbReference>
<reference evidence="2 3" key="1">
    <citation type="submission" date="2015-05" db="EMBL/GenBank/DDBJ databases">
        <authorList>
            <person name="Wang D.B."/>
            <person name="Wang M."/>
        </authorList>
    </citation>
    <scope>NUCLEOTIDE SEQUENCE [LARGE SCALE GENOMIC DNA]</scope>
    <source>
        <strain evidence="2">VL1</strain>
    </source>
</reference>
<evidence type="ECO:0000313" key="2">
    <source>
        <dbReference type="EMBL" id="CRK37602.1"/>
    </source>
</evidence>
<evidence type="ECO:0000313" key="3">
    <source>
        <dbReference type="Proteomes" id="UP000044602"/>
    </source>
</evidence>
<feature type="compositionally biased region" description="Basic residues" evidence="1">
    <location>
        <begin position="28"/>
        <end position="58"/>
    </location>
</feature>
<protein>
    <submittedName>
        <fullName evidence="2">Uncharacterized protein</fullName>
    </submittedName>
</protein>
<gene>
    <name evidence="2" type="ORF">BN1708_020300</name>
</gene>
<dbReference type="AlphaFoldDB" id="A0A0G4MTU4"/>